<comment type="caution">
    <text evidence="2">The sequence shown here is derived from an EMBL/GenBank/DDBJ whole genome shotgun (WGS) entry which is preliminary data.</text>
</comment>
<gene>
    <name evidence="2" type="ORF">Tco_0702698</name>
</gene>
<reference evidence="2" key="1">
    <citation type="journal article" date="2022" name="Int. J. Mol. Sci.">
        <title>Draft Genome of Tanacetum Coccineum: Genomic Comparison of Closely Related Tanacetum-Family Plants.</title>
        <authorList>
            <person name="Yamashiro T."/>
            <person name="Shiraishi A."/>
            <person name="Nakayama K."/>
            <person name="Satake H."/>
        </authorList>
    </citation>
    <scope>NUCLEOTIDE SEQUENCE</scope>
</reference>
<protein>
    <submittedName>
        <fullName evidence="2">Uncharacterized protein</fullName>
    </submittedName>
</protein>
<evidence type="ECO:0000256" key="1">
    <source>
        <dbReference type="SAM" id="MobiDB-lite"/>
    </source>
</evidence>
<keyword evidence="3" id="KW-1185">Reference proteome</keyword>
<feature type="compositionally biased region" description="Basic and acidic residues" evidence="1">
    <location>
        <begin position="62"/>
        <end position="76"/>
    </location>
</feature>
<organism evidence="2 3">
    <name type="scientific">Tanacetum coccineum</name>
    <dbReference type="NCBI Taxonomy" id="301880"/>
    <lineage>
        <taxon>Eukaryota</taxon>
        <taxon>Viridiplantae</taxon>
        <taxon>Streptophyta</taxon>
        <taxon>Embryophyta</taxon>
        <taxon>Tracheophyta</taxon>
        <taxon>Spermatophyta</taxon>
        <taxon>Magnoliopsida</taxon>
        <taxon>eudicotyledons</taxon>
        <taxon>Gunneridae</taxon>
        <taxon>Pentapetalae</taxon>
        <taxon>asterids</taxon>
        <taxon>campanulids</taxon>
        <taxon>Asterales</taxon>
        <taxon>Asteraceae</taxon>
        <taxon>Asteroideae</taxon>
        <taxon>Anthemideae</taxon>
        <taxon>Anthemidinae</taxon>
        <taxon>Tanacetum</taxon>
    </lineage>
</organism>
<reference evidence="2" key="2">
    <citation type="submission" date="2022-01" db="EMBL/GenBank/DDBJ databases">
        <authorList>
            <person name="Yamashiro T."/>
            <person name="Shiraishi A."/>
            <person name="Satake H."/>
            <person name="Nakayama K."/>
        </authorList>
    </citation>
    <scope>NUCLEOTIDE SEQUENCE</scope>
</reference>
<feature type="compositionally biased region" description="Acidic residues" evidence="1">
    <location>
        <begin position="48"/>
        <end position="59"/>
    </location>
</feature>
<feature type="region of interest" description="Disordered" evidence="1">
    <location>
        <begin position="48"/>
        <end position="76"/>
    </location>
</feature>
<evidence type="ECO:0000313" key="2">
    <source>
        <dbReference type="EMBL" id="GJS69857.1"/>
    </source>
</evidence>
<evidence type="ECO:0000313" key="3">
    <source>
        <dbReference type="Proteomes" id="UP001151760"/>
    </source>
</evidence>
<dbReference type="EMBL" id="BQNB010009893">
    <property type="protein sequence ID" value="GJS69857.1"/>
    <property type="molecule type" value="Genomic_DNA"/>
</dbReference>
<name>A0ABQ4XXJ8_9ASTR</name>
<dbReference type="Proteomes" id="UP001151760">
    <property type="component" value="Unassembled WGS sequence"/>
</dbReference>
<feature type="region of interest" description="Disordered" evidence="1">
    <location>
        <begin position="83"/>
        <end position="102"/>
    </location>
</feature>
<sequence>MGEINECIPIKVNGHIYHVRISKDHNRSILLNNLDDLEKGSLEEDLLFSNEDDDSDGISETEVARNSEEASFENDHRGVVKKDEFDSSSHVSPTYEETTKEASECNSNCNDDLNSNLNQYTENDITNDNLEAQQDEKAHLVINHGKGKAQSSQPSLAHLKNHTTNFVDGKLSFHLMSDGIKKTGKSKLKKNNEKASVFGKSLFAQDLQLRSESSFSRPTNEIKDENRRALGLVCDEVHEEVAKEQVSSF</sequence>
<proteinExistence type="predicted"/>
<accession>A0ABQ4XXJ8</accession>